<keyword evidence="9" id="KW-1185">Reference proteome</keyword>
<evidence type="ECO:0000256" key="5">
    <source>
        <dbReference type="RuleBase" id="RU003945"/>
    </source>
</evidence>
<evidence type="ECO:0000256" key="1">
    <source>
        <dbReference type="ARBA" id="ARBA00004141"/>
    </source>
</evidence>
<organism evidence="8 9">
    <name type="scientific">Erysipelothrix inopinata</name>
    <dbReference type="NCBI Taxonomy" id="225084"/>
    <lineage>
        <taxon>Bacteria</taxon>
        <taxon>Bacillati</taxon>
        <taxon>Bacillota</taxon>
        <taxon>Erysipelotrichia</taxon>
        <taxon>Erysipelotrichales</taxon>
        <taxon>Erysipelotrichaceae</taxon>
        <taxon>Erysipelothrix</taxon>
    </lineage>
</organism>
<comment type="similarity">
    <text evidence="5">Belongs to the OXA1/ALB3/YidC family.</text>
</comment>
<dbReference type="AlphaFoldDB" id="A0A7G9RXG8"/>
<name>A0A7G9RXG8_9FIRM</name>
<evidence type="ECO:0000313" key="9">
    <source>
        <dbReference type="Proteomes" id="UP000515928"/>
    </source>
</evidence>
<dbReference type="GO" id="GO:0032977">
    <property type="term" value="F:membrane insertase activity"/>
    <property type="evidence" value="ECO:0007669"/>
    <property type="project" value="InterPro"/>
</dbReference>
<dbReference type="Pfam" id="PF02096">
    <property type="entry name" value="60KD_IMP"/>
    <property type="match status" value="1"/>
</dbReference>
<dbReference type="EMBL" id="CP060715">
    <property type="protein sequence ID" value="QNN60293.1"/>
    <property type="molecule type" value="Genomic_DNA"/>
</dbReference>
<dbReference type="InterPro" id="IPR028055">
    <property type="entry name" value="YidC/Oxa/ALB_C"/>
</dbReference>
<dbReference type="GO" id="GO:0016020">
    <property type="term" value="C:membrane"/>
    <property type="evidence" value="ECO:0007669"/>
    <property type="project" value="UniProtKB-SubCell"/>
</dbReference>
<evidence type="ECO:0000256" key="4">
    <source>
        <dbReference type="ARBA" id="ARBA00023136"/>
    </source>
</evidence>
<accession>A0A7G9RXG8</accession>
<dbReference type="GO" id="GO:0051205">
    <property type="term" value="P:protein insertion into membrane"/>
    <property type="evidence" value="ECO:0007669"/>
    <property type="project" value="TreeGrafter"/>
</dbReference>
<dbReference type="InterPro" id="IPR001708">
    <property type="entry name" value="YidC/ALB3/OXA1/COX18"/>
</dbReference>
<feature type="transmembrane region" description="Helical" evidence="6">
    <location>
        <begin position="34"/>
        <end position="58"/>
    </location>
</feature>
<dbReference type="PANTHER" id="PTHR12428">
    <property type="entry name" value="OXA1"/>
    <property type="match status" value="1"/>
</dbReference>
<dbReference type="PANTHER" id="PTHR12428:SF65">
    <property type="entry name" value="CYTOCHROME C OXIDASE ASSEMBLY PROTEIN COX18, MITOCHONDRIAL"/>
    <property type="match status" value="1"/>
</dbReference>
<comment type="subcellular location">
    <subcellularLocation>
        <location evidence="1 5">Membrane</location>
        <topology evidence="1 5">Multi-pass membrane protein</topology>
    </subcellularLocation>
</comment>
<evidence type="ECO:0000259" key="7">
    <source>
        <dbReference type="Pfam" id="PF02096"/>
    </source>
</evidence>
<feature type="domain" description="Membrane insertase YidC/Oxa/ALB C-terminal" evidence="7">
    <location>
        <begin position="1"/>
        <end position="153"/>
    </location>
</feature>
<feature type="transmembrane region" description="Helical" evidence="6">
    <location>
        <begin position="118"/>
        <end position="139"/>
    </location>
</feature>
<keyword evidence="2 5" id="KW-0812">Transmembrane</keyword>
<reference evidence="8 9" key="1">
    <citation type="submission" date="2020-08" db="EMBL/GenBank/DDBJ databases">
        <title>Genome sequence of Erysipelothrix inopinata DSM 15511T.</title>
        <authorList>
            <person name="Hyun D.-W."/>
            <person name="Bae J.-W."/>
        </authorList>
    </citation>
    <scope>NUCLEOTIDE SEQUENCE [LARGE SCALE GENOMIC DNA]</scope>
    <source>
        <strain evidence="8 9">DSM 15511</strain>
    </source>
</reference>
<evidence type="ECO:0000313" key="8">
    <source>
        <dbReference type="EMBL" id="QNN60293.1"/>
    </source>
</evidence>
<evidence type="ECO:0000256" key="6">
    <source>
        <dbReference type="SAM" id="Phobius"/>
    </source>
</evidence>
<dbReference type="KEGG" id="eio:H9L01_07930"/>
<evidence type="ECO:0000256" key="3">
    <source>
        <dbReference type="ARBA" id="ARBA00022989"/>
    </source>
</evidence>
<sequence>MKPKLDEFKSVYKGYELYLYTNNVYRLNDYHPSYALRGLVSLLIQIPFFMGAYAYLSHFTGFEGVSFLFLSDLSKPDGLLSIGTLSINILPFVMTAINLASGYVYAKDMTKSEKITPIVIALFFLVVLYNSPSSLLVYWTCNNIFSLIKTLVYAKLDKQKAEKIAGGAVEC</sequence>
<feature type="transmembrane region" description="Helical" evidence="6">
    <location>
        <begin position="78"/>
        <end position="106"/>
    </location>
</feature>
<proteinExistence type="inferred from homology"/>
<gene>
    <name evidence="8" type="ORF">H9L01_07930</name>
</gene>
<protein>
    <submittedName>
        <fullName evidence="8">YidC/Oxa1 family membrane protein insertase</fullName>
    </submittedName>
</protein>
<keyword evidence="3 6" id="KW-1133">Transmembrane helix</keyword>
<dbReference type="Proteomes" id="UP000515928">
    <property type="component" value="Chromosome"/>
</dbReference>
<keyword evidence="4 6" id="KW-0472">Membrane</keyword>
<evidence type="ECO:0000256" key="2">
    <source>
        <dbReference type="ARBA" id="ARBA00022692"/>
    </source>
</evidence>